<dbReference type="SUPFAM" id="SSF75553">
    <property type="entry name" value="Smc hinge domain"/>
    <property type="match status" value="1"/>
</dbReference>
<keyword evidence="6" id="KW-0498">Mitosis</keyword>
<evidence type="ECO:0000256" key="12">
    <source>
        <dbReference type="SAM" id="MobiDB-lite"/>
    </source>
</evidence>
<organism evidence="14 15">
    <name type="scientific">Naegleria fowleri</name>
    <name type="common">Brain eating amoeba</name>
    <dbReference type="NCBI Taxonomy" id="5763"/>
    <lineage>
        <taxon>Eukaryota</taxon>
        <taxon>Discoba</taxon>
        <taxon>Heterolobosea</taxon>
        <taxon>Tetramitia</taxon>
        <taxon>Eutetramitia</taxon>
        <taxon>Vahlkampfiidae</taxon>
        <taxon>Naegleria</taxon>
    </lineage>
</organism>
<dbReference type="Gene3D" id="3.40.50.300">
    <property type="entry name" value="P-loop containing nucleotide triphosphate hydrolases"/>
    <property type="match status" value="2"/>
</dbReference>
<keyword evidence="5" id="KW-0132">Cell division</keyword>
<feature type="region of interest" description="Disordered" evidence="12">
    <location>
        <begin position="482"/>
        <end position="524"/>
    </location>
</feature>
<feature type="region of interest" description="Disordered" evidence="12">
    <location>
        <begin position="429"/>
        <end position="462"/>
    </location>
</feature>
<evidence type="ECO:0000313" key="14">
    <source>
        <dbReference type="EMBL" id="KAF0983989.1"/>
    </source>
</evidence>
<dbReference type="Proteomes" id="UP000444721">
    <property type="component" value="Unassembled WGS sequence"/>
</dbReference>
<feature type="compositionally biased region" description="Polar residues" evidence="12">
    <location>
        <begin position="1031"/>
        <end position="1047"/>
    </location>
</feature>
<dbReference type="PANTHER" id="PTHR18937:SF12">
    <property type="entry name" value="STRUCTURAL MAINTENANCE OF CHROMOSOMES PROTEIN"/>
    <property type="match status" value="1"/>
</dbReference>
<dbReference type="Pfam" id="PF06470">
    <property type="entry name" value="SMC_hinge"/>
    <property type="match status" value="1"/>
</dbReference>
<evidence type="ECO:0000256" key="2">
    <source>
        <dbReference type="ARBA" id="ARBA00004286"/>
    </source>
</evidence>
<dbReference type="Gene3D" id="1.20.1060.20">
    <property type="match status" value="1"/>
</dbReference>
<dbReference type="SMART" id="SM00968">
    <property type="entry name" value="SMC_hinge"/>
    <property type="match status" value="1"/>
</dbReference>
<keyword evidence="9" id="KW-0131">Cell cycle</keyword>
<name>A0A6A5CFA8_NAEFO</name>
<dbReference type="InterPro" id="IPR024704">
    <property type="entry name" value="SMC"/>
</dbReference>
<keyword evidence="7 11" id="KW-0175">Coiled coil</keyword>
<comment type="caution">
    <text evidence="14">The sequence shown here is derived from an EMBL/GenBank/DDBJ whole genome shotgun (WGS) entry which is preliminary data.</text>
</comment>
<feature type="compositionally biased region" description="Low complexity" evidence="12">
    <location>
        <begin position="1"/>
        <end position="22"/>
    </location>
</feature>
<dbReference type="OrthoDB" id="5575062at2759"/>
<feature type="domain" description="SMC hinge" evidence="13">
    <location>
        <begin position="542"/>
        <end position="659"/>
    </location>
</feature>
<feature type="region of interest" description="Disordered" evidence="12">
    <location>
        <begin position="975"/>
        <end position="1047"/>
    </location>
</feature>
<feature type="coiled-coil region" evidence="11">
    <location>
        <begin position="753"/>
        <end position="970"/>
    </location>
</feature>
<dbReference type="CDD" id="cd03275">
    <property type="entry name" value="ABC_SMC1_euk"/>
    <property type="match status" value="1"/>
</dbReference>
<sequence length="1309" mass="151308">MSTAASQSQGTQSSLSSGTTTTNNHHGQIVRIEVENFKSYKGRQIIGPFNDFTCVIGPNGSGKSNLMDAISFVMGLRAQYLRSSHLKQLIFNGDGLAQLQNRTAFVKLVFKTSPEHEEEEGAEIEFTRTISAQGQTEYKINQKTVQASDYEKKLKSFGILTKARNFLVFQGDVENVASKSPTELTKLFEQISGSEEYKKEYDRLKELYEQSNNKLITNFQKKKGITTEKTQYKNQKKDADRFDEATNQHTELQAQFVLWKLYHIEKDIRKHRAELTRLNKDKNNLTSRQKTTNDEINEKKKEMAKLKKQNLLSATKVKSQKDDVQKKREALASLKVEVSHLENSLKQHSKNMDKKRSQLDKHTKDVEKMEEEIKTLEEERQEMENKLKEESQRELKLSGADLEEYNQLMTQAAEKTVSLRQELASLNGEKSTLVESQKTLQQKVSQMEERKKQLEDQKKTNQKRLEKLEEALQNLENELQEKKRKYDELSRASDEKKKRKQKAEDDLHEMRDKLKDARVEKRDSEREQKFKEALDGMKRLFPGVIGKVADLFTIVRERYNVAVNVAIGKHLNSIVCENEKTAFECIKYLKEQRLGTCTFIPIDTVKPKKINEKLRKIPNTTAKLVIDVISFEEKLETVFKYAVGNTIVCDTYQEAVDICFNDVAGLGFKVKAVTIEGTVITKAGMVTGGLADAKTRASRYKEKDIEKLKNDRDKLVSEIQSLTREEASDSTYLIKLQNDISQIEGRMVVKTDIEFTKKKIDGIETELRDVDREIQAETPNLTKLKDSISNLDARIESIEDSIAKVEEGIFTAFSKKIGIDNIREYENKRLKAEEHAAKERSRFETMISRLTNQLELIRKRDVATSLDRLEKEVETEEKSLDKKKERVKQLETELISVEKEYKKLLEELKSSQSSIDDKNTEMNELKKILQTDMDELTKIAKQITAKENQIEQLRNKRQEMFMKCKIEEIELPTIKGRVTVTPEEEESEEEEEEDGKKRKQTRPAGRSKKKKKQSEEAEEEEPEEIRFSESFTISQTTEEETPASQELVTLDFSSIDKSKKKVRDLKHYEEIEKQFENELQELQEEIEKLAPTTAIAGKYDVINKKYKDTLEEYKKTREETTKIKKDFEEIKKKRKEAFTKAFDKIADSIDSIYKDLTKSEKTPTGGTAYLTLEDTDEPYLQGIKYNAMPPLKRYRDMSQLSGGEKTVAALALLFAIHKYNPSPFYILDEVDAALDNVNVNKVADYIRRSVNKQTDLLCQFIIISLKENFYTNAKSLVGIFRDIPSKSSKTLTIDMNQFDEEQRHHAEEE</sequence>
<dbReference type="InterPro" id="IPR003395">
    <property type="entry name" value="RecF/RecN/SMC_N"/>
</dbReference>
<feature type="region of interest" description="Disordered" evidence="12">
    <location>
        <begin position="1"/>
        <end position="27"/>
    </location>
</feature>
<dbReference type="VEuPathDB" id="AmoebaDB:NF0037930"/>
<evidence type="ECO:0000256" key="10">
    <source>
        <dbReference type="PIRNR" id="PIRNR005719"/>
    </source>
</evidence>
<feature type="coiled-coil region" evidence="11">
    <location>
        <begin position="1065"/>
        <end position="1130"/>
    </location>
</feature>
<keyword evidence="8 10" id="KW-0539">Nucleus</keyword>
<protein>
    <recommendedName>
        <fullName evidence="10">Structural maintenance of chromosomes protein</fullName>
    </recommendedName>
</protein>
<dbReference type="GO" id="GO:0051301">
    <property type="term" value="P:cell division"/>
    <property type="evidence" value="ECO:0007669"/>
    <property type="project" value="UniProtKB-KW"/>
</dbReference>
<evidence type="ECO:0000256" key="7">
    <source>
        <dbReference type="ARBA" id="ARBA00023054"/>
    </source>
</evidence>
<dbReference type="VEuPathDB" id="AmoebaDB:NfTy_005040"/>
<keyword evidence="4" id="KW-0158">Chromosome</keyword>
<dbReference type="Gene3D" id="1.10.287.1490">
    <property type="match status" value="1"/>
</dbReference>
<dbReference type="InterPro" id="IPR010935">
    <property type="entry name" value="SMC_hinge"/>
</dbReference>
<evidence type="ECO:0000256" key="9">
    <source>
        <dbReference type="ARBA" id="ARBA00023306"/>
    </source>
</evidence>
<evidence type="ECO:0000256" key="5">
    <source>
        <dbReference type="ARBA" id="ARBA00022618"/>
    </source>
</evidence>
<dbReference type="PIRSF" id="PIRSF005719">
    <property type="entry name" value="SMC"/>
    <property type="match status" value="1"/>
</dbReference>
<dbReference type="EMBL" id="VFQX01000004">
    <property type="protein sequence ID" value="KAF0983989.1"/>
    <property type="molecule type" value="Genomic_DNA"/>
</dbReference>
<dbReference type="GO" id="GO:0007062">
    <property type="term" value="P:sister chromatid cohesion"/>
    <property type="evidence" value="ECO:0007669"/>
    <property type="project" value="InterPro"/>
</dbReference>
<evidence type="ECO:0000259" key="13">
    <source>
        <dbReference type="SMART" id="SM00968"/>
    </source>
</evidence>
<comment type="subcellular location">
    <subcellularLocation>
        <location evidence="2">Chromosome</location>
    </subcellularLocation>
    <subcellularLocation>
        <location evidence="1 10">Nucleus</location>
    </subcellularLocation>
</comment>
<evidence type="ECO:0000256" key="3">
    <source>
        <dbReference type="ARBA" id="ARBA00005597"/>
    </source>
</evidence>
<feature type="compositionally biased region" description="Basic residues" evidence="12">
    <location>
        <begin position="997"/>
        <end position="1012"/>
    </location>
</feature>
<reference evidence="14 15" key="1">
    <citation type="journal article" date="2019" name="Sci. Rep.">
        <title>Nanopore sequencing improves the draft genome of the human pathogenic amoeba Naegleria fowleri.</title>
        <authorList>
            <person name="Liechti N."/>
            <person name="Schurch N."/>
            <person name="Bruggmann R."/>
            <person name="Wittwer M."/>
        </authorList>
    </citation>
    <scope>NUCLEOTIDE SEQUENCE [LARGE SCALE GENOMIC DNA]</scope>
    <source>
        <strain evidence="14 15">ATCC 30894</strain>
    </source>
</reference>
<dbReference type="Pfam" id="PF02463">
    <property type="entry name" value="SMC_N"/>
    <property type="match status" value="1"/>
</dbReference>
<feature type="region of interest" description="Disordered" evidence="12">
    <location>
        <begin position="342"/>
        <end position="367"/>
    </location>
</feature>
<dbReference type="SUPFAM" id="SSF52540">
    <property type="entry name" value="P-loop containing nucleoside triphosphate hydrolases"/>
    <property type="match status" value="1"/>
</dbReference>
<dbReference type="OMA" id="KHMDFQR"/>
<dbReference type="VEuPathDB" id="AmoebaDB:FDP41_007904"/>
<dbReference type="InterPro" id="IPR028468">
    <property type="entry name" value="Smc1_ABC"/>
</dbReference>
<evidence type="ECO:0000313" key="15">
    <source>
        <dbReference type="Proteomes" id="UP000444721"/>
    </source>
</evidence>
<dbReference type="GO" id="GO:0005524">
    <property type="term" value="F:ATP binding"/>
    <property type="evidence" value="ECO:0007669"/>
    <property type="project" value="InterPro"/>
</dbReference>
<dbReference type="InterPro" id="IPR027417">
    <property type="entry name" value="P-loop_NTPase"/>
</dbReference>
<gene>
    <name evidence="14" type="ORF">FDP41_007904</name>
</gene>
<evidence type="ECO:0000256" key="4">
    <source>
        <dbReference type="ARBA" id="ARBA00022454"/>
    </source>
</evidence>
<feature type="region of interest" description="Disordered" evidence="12">
    <location>
        <begin position="279"/>
        <end position="299"/>
    </location>
</feature>
<dbReference type="GO" id="GO:0005634">
    <property type="term" value="C:nucleus"/>
    <property type="evidence" value="ECO:0007669"/>
    <property type="project" value="UniProtKB-SubCell"/>
</dbReference>
<dbReference type="PANTHER" id="PTHR18937">
    <property type="entry name" value="STRUCTURAL MAINTENANCE OF CHROMOSOMES SMC FAMILY MEMBER"/>
    <property type="match status" value="1"/>
</dbReference>
<evidence type="ECO:0000256" key="11">
    <source>
        <dbReference type="SAM" id="Coils"/>
    </source>
</evidence>
<feature type="compositionally biased region" description="Acidic residues" evidence="12">
    <location>
        <begin position="982"/>
        <end position="993"/>
    </location>
</feature>
<dbReference type="GeneID" id="68115122"/>
<dbReference type="RefSeq" id="XP_044568702.1">
    <property type="nucleotide sequence ID" value="XM_044711700.1"/>
</dbReference>
<evidence type="ECO:0000256" key="1">
    <source>
        <dbReference type="ARBA" id="ARBA00004123"/>
    </source>
</evidence>
<dbReference type="InterPro" id="IPR036277">
    <property type="entry name" value="SMC_hinge_sf"/>
</dbReference>
<dbReference type="GO" id="GO:0016887">
    <property type="term" value="F:ATP hydrolysis activity"/>
    <property type="evidence" value="ECO:0007669"/>
    <property type="project" value="InterPro"/>
</dbReference>
<feature type="compositionally biased region" description="Polar residues" evidence="12">
    <location>
        <begin position="429"/>
        <end position="445"/>
    </location>
</feature>
<proteinExistence type="inferred from homology"/>
<evidence type="ECO:0000256" key="6">
    <source>
        <dbReference type="ARBA" id="ARBA00022776"/>
    </source>
</evidence>
<dbReference type="GO" id="GO:0003677">
    <property type="term" value="F:DNA binding"/>
    <property type="evidence" value="ECO:0007669"/>
    <property type="project" value="TreeGrafter"/>
</dbReference>
<dbReference type="Gene3D" id="3.30.70.1620">
    <property type="match status" value="1"/>
</dbReference>
<accession>A0A6A5CFA8</accession>
<dbReference type="GO" id="GO:0008278">
    <property type="term" value="C:cohesin complex"/>
    <property type="evidence" value="ECO:0007669"/>
    <property type="project" value="InterPro"/>
</dbReference>
<comment type="similarity">
    <text evidence="3">Belongs to the SMC family. SMC1 subfamily.</text>
</comment>
<feature type="compositionally biased region" description="Basic and acidic residues" evidence="12">
    <location>
        <begin position="446"/>
        <end position="462"/>
    </location>
</feature>
<keyword evidence="15" id="KW-1185">Reference proteome</keyword>
<evidence type="ECO:0000256" key="8">
    <source>
        <dbReference type="ARBA" id="ARBA00023242"/>
    </source>
</evidence>